<keyword evidence="3" id="KW-1185">Reference proteome</keyword>
<evidence type="ECO:0000259" key="1">
    <source>
        <dbReference type="Pfam" id="PF08818"/>
    </source>
</evidence>
<proteinExistence type="predicted"/>
<dbReference type="InterPro" id="IPR014922">
    <property type="entry name" value="YdhG-like"/>
</dbReference>
<evidence type="ECO:0000313" key="3">
    <source>
        <dbReference type="Proteomes" id="UP000199315"/>
    </source>
</evidence>
<reference evidence="2 3" key="1">
    <citation type="submission" date="2016-09" db="EMBL/GenBank/DDBJ databases">
        <authorList>
            <person name="Capua I."/>
            <person name="De Benedictis P."/>
            <person name="Joannis T."/>
            <person name="Lombin L.H."/>
            <person name="Cattoli G."/>
        </authorList>
    </citation>
    <scope>NUCLEOTIDE SEQUENCE [LARGE SCALE GENOMIC DNA]</scope>
    <source>
        <strain evidence="2 3">GluBS11</strain>
    </source>
</reference>
<sequence length="139" mass="16013">MGNSNAEYTTIDEYIRQFEPEVREKLERLRAVIKEAAPDAVEKISYQMPTFYLYGNLVHFAAFKTHIGFYPAPSGIEAFNEEIAKYKWAKGSVQFPMEQPIPYELIERIVRFRVAENIRIHEEKKSSVPAVVPGTVNES</sequence>
<dbReference type="STRING" id="1619234.SAMN05421730_103233"/>
<accession>A0A1D3TXN3</accession>
<evidence type="ECO:0000313" key="2">
    <source>
        <dbReference type="EMBL" id="SCP99116.1"/>
    </source>
</evidence>
<gene>
    <name evidence="2" type="ORF">SAMN05421730_103233</name>
</gene>
<organism evidence="2 3">
    <name type="scientific">Anaerobium acetethylicum</name>
    <dbReference type="NCBI Taxonomy" id="1619234"/>
    <lineage>
        <taxon>Bacteria</taxon>
        <taxon>Bacillati</taxon>
        <taxon>Bacillota</taxon>
        <taxon>Clostridia</taxon>
        <taxon>Lachnospirales</taxon>
        <taxon>Lachnospiraceae</taxon>
        <taxon>Anaerobium</taxon>
    </lineage>
</organism>
<dbReference type="AlphaFoldDB" id="A0A1D3TXN3"/>
<dbReference type="Pfam" id="PF08818">
    <property type="entry name" value="DUF1801"/>
    <property type="match status" value="1"/>
</dbReference>
<dbReference type="SUPFAM" id="SSF159888">
    <property type="entry name" value="YdhG-like"/>
    <property type="match status" value="1"/>
</dbReference>
<name>A0A1D3TXN3_9FIRM</name>
<dbReference type="EMBL" id="FMKA01000032">
    <property type="protein sequence ID" value="SCP99116.1"/>
    <property type="molecule type" value="Genomic_DNA"/>
</dbReference>
<feature type="domain" description="YdhG-like" evidence="1">
    <location>
        <begin position="23"/>
        <end position="114"/>
    </location>
</feature>
<dbReference type="Proteomes" id="UP000199315">
    <property type="component" value="Unassembled WGS sequence"/>
</dbReference>
<dbReference type="Gene3D" id="3.90.1150.200">
    <property type="match status" value="1"/>
</dbReference>
<dbReference type="OrthoDB" id="115213at2"/>
<dbReference type="RefSeq" id="WP_091236390.1">
    <property type="nucleotide sequence ID" value="NZ_FMKA01000032.1"/>
</dbReference>
<protein>
    <submittedName>
        <fullName evidence="2">Uncharacterized conserved protein YdhG, YjbR/CyaY-like superfamily, DUF1801 family</fullName>
    </submittedName>
</protein>